<protein>
    <submittedName>
        <fullName evidence="6">Patatin-like phospholipase family protein</fullName>
    </submittedName>
</protein>
<dbReference type="InterPro" id="IPR002641">
    <property type="entry name" value="PNPLA_dom"/>
</dbReference>
<feature type="active site" description="Proton acceptor" evidence="4">
    <location>
        <position position="209"/>
    </location>
</feature>
<dbReference type="PROSITE" id="PS51635">
    <property type="entry name" value="PNPLA"/>
    <property type="match status" value="1"/>
</dbReference>
<dbReference type="PANTHER" id="PTHR14226:SF57">
    <property type="entry name" value="BLR7027 PROTEIN"/>
    <property type="match status" value="1"/>
</dbReference>
<dbReference type="EMBL" id="JAUEDK010000022">
    <property type="protein sequence ID" value="MDN0075800.1"/>
    <property type="molecule type" value="Genomic_DNA"/>
</dbReference>
<evidence type="ECO:0000256" key="2">
    <source>
        <dbReference type="ARBA" id="ARBA00022963"/>
    </source>
</evidence>
<feature type="domain" description="PNPLA" evidence="5">
    <location>
        <begin position="9"/>
        <end position="222"/>
    </location>
</feature>
<evidence type="ECO:0000313" key="6">
    <source>
        <dbReference type="EMBL" id="MDN0075800.1"/>
    </source>
</evidence>
<comment type="caution">
    <text evidence="4">Lacks conserved residue(s) required for the propagation of feature annotation.</text>
</comment>
<dbReference type="Gene3D" id="3.40.1090.10">
    <property type="entry name" value="Cytosolic phospholipase A2 catalytic domain"/>
    <property type="match status" value="1"/>
</dbReference>
<dbReference type="SUPFAM" id="SSF52151">
    <property type="entry name" value="FabD/lysophospholipase-like"/>
    <property type="match status" value="1"/>
</dbReference>
<accession>A0ABT7XPY5</accession>
<feature type="short sequence motif" description="GXSXG" evidence="4">
    <location>
        <begin position="45"/>
        <end position="49"/>
    </location>
</feature>
<keyword evidence="7" id="KW-1185">Reference proteome</keyword>
<feature type="active site" description="Nucleophile" evidence="4">
    <location>
        <position position="47"/>
    </location>
</feature>
<name>A0ABT7XPY5_9NEIS</name>
<evidence type="ECO:0000259" key="5">
    <source>
        <dbReference type="PROSITE" id="PS51635"/>
    </source>
</evidence>
<dbReference type="InterPro" id="IPR016035">
    <property type="entry name" value="Acyl_Trfase/lysoPLipase"/>
</dbReference>
<comment type="caution">
    <text evidence="6">The sequence shown here is derived from an EMBL/GenBank/DDBJ whole genome shotgun (WGS) entry which is preliminary data.</text>
</comment>
<keyword evidence="1 4" id="KW-0378">Hydrolase</keyword>
<evidence type="ECO:0000256" key="1">
    <source>
        <dbReference type="ARBA" id="ARBA00022801"/>
    </source>
</evidence>
<dbReference type="PANTHER" id="PTHR14226">
    <property type="entry name" value="NEUROPATHY TARGET ESTERASE/SWISS CHEESE D.MELANOGASTER"/>
    <property type="match status" value="1"/>
</dbReference>
<evidence type="ECO:0000256" key="4">
    <source>
        <dbReference type="PROSITE-ProRule" id="PRU01161"/>
    </source>
</evidence>
<keyword evidence="3 4" id="KW-0443">Lipid metabolism</keyword>
<reference evidence="6" key="1">
    <citation type="submission" date="2023-06" db="EMBL/GenBank/DDBJ databases">
        <authorList>
            <person name="Zhang S."/>
        </authorList>
    </citation>
    <scope>NUCLEOTIDE SEQUENCE</scope>
    <source>
        <strain evidence="6">SG2303</strain>
    </source>
</reference>
<dbReference type="Proteomes" id="UP001168540">
    <property type="component" value="Unassembled WGS sequence"/>
</dbReference>
<evidence type="ECO:0000313" key="7">
    <source>
        <dbReference type="Proteomes" id="UP001168540"/>
    </source>
</evidence>
<gene>
    <name evidence="6" type="ORF">QU481_12980</name>
</gene>
<dbReference type="Pfam" id="PF01734">
    <property type="entry name" value="Patatin"/>
    <property type="match status" value="1"/>
</dbReference>
<sequence>MTGRTRIGLVMAGGGARAAYQAGVLLAVAKLLPAGVGNPFSIICGSSAGAINAAGLACGAEEFSRTAIYLSKVWQQLHVPMIYRADLGYFVRRTLYWGLSFVSGGLGPYNPRSLLDNDPLRELLGKTVRFEQLGLAIANGALDALGVTASCYSTGRSVTFFEGRPELEGWQRQLRDGMRTRLTLEHLLATSAIPLLFPAQRIGQHYYCDGAIRQLAPLSPALHLGAQKLFVISLAGAHLPVPRNGDGRYPSLAQVFGHLLSSVFFDGMESDIERLSRVNQTVSLLSSTLLAQHATPLHRVEVFTLAPSRPLEEIAREHIHSFPAPLRFLLSGTGATHARGLALSTYLLFEPGYCHALVELGYRDALARREAIRAFLELPGSTPATELAD</sequence>
<organism evidence="6 7">
    <name type="scientific">Crenobacter oryzisoli</name>
    <dbReference type="NCBI Taxonomy" id="3056844"/>
    <lineage>
        <taxon>Bacteria</taxon>
        <taxon>Pseudomonadati</taxon>
        <taxon>Pseudomonadota</taxon>
        <taxon>Betaproteobacteria</taxon>
        <taxon>Neisseriales</taxon>
        <taxon>Neisseriaceae</taxon>
        <taxon>Crenobacter</taxon>
    </lineage>
</organism>
<evidence type="ECO:0000256" key="3">
    <source>
        <dbReference type="ARBA" id="ARBA00023098"/>
    </source>
</evidence>
<feature type="short sequence motif" description="DGA/G" evidence="4">
    <location>
        <begin position="209"/>
        <end position="211"/>
    </location>
</feature>
<keyword evidence="2 4" id="KW-0442">Lipid degradation</keyword>
<dbReference type="InterPro" id="IPR050301">
    <property type="entry name" value="NTE"/>
</dbReference>
<dbReference type="RefSeq" id="WP_289830442.1">
    <property type="nucleotide sequence ID" value="NZ_JAUEDK010000022.1"/>
</dbReference>
<proteinExistence type="predicted"/>